<dbReference type="EMBL" id="JAFNEN010002255">
    <property type="protein sequence ID" value="KAG8172903.1"/>
    <property type="molecule type" value="Genomic_DNA"/>
</dbReference>
<dbReference type="SUPFAM" id="SSF52540">
    <property type="entry name" value="P-loop containing nucleoside triphosphate hydrolases"/>
    <property type="match status" value="1"/>
</dbReference>
<dbReference type="Gene3D" id="3.40.50.300">
    <property type="entry name" value="P-loop containing nucleotide triphosphate hydrolases"/>
    <property type="match status" value="1"/>
</dbReference>
<evidence type="ECO:0000313" key="1">
    <source>
        <dbReference type="EMBL" id="KAG8172903.1"/>
    </source>
</evidence>
<comment type="caution">
    <text evidence="1">The sequence shown here is derived from an EMBL/GenBank/DDBJ whole genome shotgun (WGS) entry which is preliminary data.</text>
</comment>
<keyword evidence="2" id="KW-1185">Reference proteome</keyword>
<sequence>MTIHKSQGSTYDNVVVHLHSGMTTPLLYVAWFPKHKSVRTIPHWKIQEDDPRPVNHPLTMEMLRHSEVTISPEFLHIRIESEHIQVMFHNVQSFHKHWPIYASDSVYTNSDIILMTRDWTVKEESRLSKPTT</sequence>
<name>A0AAV6TML3_9ARAC</name>
<evidence type="ECO:0008006" key="3">
    <source>
        <dbReference type="Google" id="ProtNLM"/>
    </source>
</evidence>
<dbReference type="AlphaFoldDB" id="A0AAV6TML3"/>
<dbReference type="Proteomes" id="UP000827092">
    <property type="component" value="Unassembled WGS sequence"/>
</dbReference>
<accession>A0AAV6TML3</accession>
<reference evidence="1 2" key="1">
    <citation type="journal article" date="2022" name="Nat. Ecol. Evol.">
        <title>A masculinizing supergene underlies an exaggerated male reproductive morph in a spider.</title>
        <authorList>
            <person name="Hendrickx F."/>
            <person name="De Corte Z."/>
            <person name="Sonet G."/>
            <person name="Van Belleghem S.M."/>
            <person name="Kostlbacher S."/>
            <person name="Vangestel C."/>
        </authorList>
    </citation>
    <scope>NUCLEOTIDE SEQUENCE [LARGE SCALE GENOMIC DNA]</scope>
    <source>
        <strain evidence="1">W744_W776</strain>
    </source>
</reference>
<dbReference type="CDD" id="cd18809">
    <property type="entry name" value="SF1_C_RecD"/>
    <property type="match status" value="1"/>
</dbReference>
<protein>
    <recommendedName>
        <fullName evidence="3">UvrD-like helicase C-terminal domain-containing protein</fullName>
    </recommendedName>
</protein>
<proteinExistence type="predicted"/>
<evidence type="ECO:0000313" key="2">
    <source>
        <dbReference type="Proteomes" id="UP000827092"/>
    </source>
</evidence>
<gene>
    <name evidence="1" type="ORF">JTE90_012891</name>
</gene>
<organism evidence="1 2">
    <name type="scientific">Oedothorax gibbosus</name>
    <dbReference type="NCBI Taxonomy" id="931172"/>
    <lineage>
        <taxon>Eukaryota</taxon>
        <taxon>Metazoa</taxon>
        <taxon>Ecdysozoa</taxon>
        <taxon>Arthropoda</taxon>
        <taxon>Chelicerata</taxon>
        <taxon>Arachnida</taxon>
        <taxon>Araneae</taxon>
        <taxon>Araneomorphae</taxon>
        <taxon>Entelegynae</taxon>
        <taxon>Araneoidea</taxon>
        <taxon>Linyphiidae</taxon>
        <taxon>Erigoninae</taxon>
        <taxon>Oedothorax</taxon>
    </lineage>
</organism>
<dbReference type="InterPro" id="IPR027417">
    <property type="entry name" value="P-loop_NTPase"/>
</dbReference>